<organism evidence="1 2">
    <name type="scientific">Pundamilia nyererei</name>
    <dbReference type="NCBI Taxonomy" id="303518"/>
    <lineage>
        <taxon>Eukaryota</taxon>
        <taxon>Metazoa</taxon>
        <taxon>Chordata</taxon>
        <taxon>Craniata</taxon>
        <taxon>Vertebrata</taxon>
        <taxon>Euteleostomi</taxon>
        <taxon>Actinopterygii</taxon>
        <taxon>Neopterygii</taxon>
        <taxon>Teleostei</taxon>
        <taxon>Neoteleostei</taxon>
        <taxon>Acanthomorphata</taxon>
        <taxon>Ovalentaria</taxon>
        <taxon>Cichlomorphae</taxon>
        <taxon>Cichliformes</taxon>
        <taxon>Cichlidae</taxon>
        <taxon>African cichlids</taxon>
        <taxon>Pseudocrenilabrinae</taxon>
        <taxon>Haplochromini</taxon>
        <taxon>Pundamilia</taxon>
    </lineage>
</organism>
<accession>A0A9Y6JEU7</accession>
<dbReference type="Proteomes" id="UP000695023">
    <property type="component" value="Unplaced"/>
</dbReference>
<proteinExistence type="predicted"/>
<dbReference type="GeneID" id="102199465"/>
<protein>
    <submittedName>
        <fullName evidence="2">Uncharacterized protein LOC102199465</fullName>
    </submittedName>
</protein>
<dbReference type="RefSeq" id="XP_013766315.1">
    <property type="nucleotide sequence ID" value="XM_013910861.1"/>
</dbReference>
<evidence type="ECO:0000313" key="2">
    <source>
        <dbReference type="RefSeq" id="XP_013766315.1"/>
    </source>
</evidence>
<reference evidence="2" key="1">
    <citation type="submission" date="2025-08" db="UniProtKB">
        <authorList>
            <consortium name="RefSeq"/>
        </authorList>
    </citation>
    <scope>IDENTIFICATION</scope>
</reference>
<keyword evidence="1" id="KW-1185">Reference proteome</keyword>
<name>A0A9Y6JEU7_9CICH</name>
<gene>
    <name evidence="2" type="primary">LOC102199465</name>
</gene>
<evidence type="ECO:0000313" key="1">
    <source>
        <dbReference type="Proteomes" id="UP000695023"/>
    </source>
</evidence>
<dbReference type="AlphaFoldDB" id="A0A9Y6JEU7"/>
<sequence length="247" mass="26542">MSLDGQSAVGQSNMLAFTINSWVPSLTVTCTVSGDNGLSATATKNIQVLAGPTNVSISGPSLMNPTVSHTYNCYAYCQPSCYYSWRTDKGPWIRSQGNVVSITPREMDTSKTVTCKATNRMSGLFATATQNIAVTFGPSKVQIEGPDVVEIAETYKYVCTAECHPSCRFLSSVDSQTVRGNVIEMTVDHPLKSVTLKCEAQNTASRKTVTALKTVQMKAIDRSLSTRPEETSALLLLAFGIAAAFTL</sequence>